<keyword evidence="2" id="KW-1133">Transmembrane helix</keyword>
<reference evidence="3" key="1">
    <citation type="journal article" date="2021" name="bioRxiv">
        <title>Whole Genome Assembly and Annotation of Northern Wild Rice, Zizania palustris L., Supports a Whole Genome Duplication in the Zizania Genus.</title>
        <authorList>
            <person name="Haas M."/>
            <person name="Kono T."/>
            <person name="Macchietto M."/>
            <person name="Millas R."/>
            <person name="McGilp L."/>
            <person name="Shao M."/>
            <person name="Duquette J."/>
            <person name="Hirsch C.N."/>
            <person name="Kimball J."/>
        </authorList>
    </citation>
    <scope>NUCLEOTIDE SEQUENCE</scope>
    <source>
        <tissue evidence="3">Fresh leaf tissue</tissue>
    </source>
</reference>
<evidence type="ECO:0000256" key="2">
    <source>
        <dbReference type="SAM" id="Phobius"/>
    </source>
</evidence>
<dbReference type="AlphaFoldDB" id="A0A8J5VMS8"/>
<name>A0A8J5VMS8_ZIZPA</name>
<protein>
    <submittedName>
        <fullName evidence="3">Uncharacterized protein</fullName>
    </submittedName>
</protein>
<feature type="compositionally biased region" description="Low complexity" evidence="1">
    <location>
        <begin position="41"/>
        <end position="53"/>
    </location>
</feature>
<dbReference type="Proteomes" id="UP000729402">
    <property type="component" value="Unassembled WGS sequence"/>
</dbReference>
<evidence type="ECO:0000313" key="4">
    <source>
        <dbReference type="Proteomes" id="UP000729402"/>
    </source>
</evidence>
<evidence type="ECO:0000256" key="1">
    <source>
        <dbReference type="SAM" id="MobiDB-lite"/>
    </source>
</evidence>
<feature type="region of interest" description="Disordered" evidence="1">
    <location>
        <begin position="87"/>
        <end position="108"/>
    </location>
</feature>
<sequence length="167" mass="18429">MRRLPVAELVVLAAALSALAVSLLATALLLLYRWHQVGRSNSQQSSAPSQLPAVPEPPLRRPSPKKPRRSALRQLLRLLLCSRRRTRVEPANDSAAQGQQQQQHGHDEDVATWRDRWFGPATSRALYTIDEESGGESDQEPETPYYTPPASPPRLCSSGHSPPEATP</sequence>
<organism evidence="3 4">
    <name type="scientific">Zizania palustris</name>
    <name type="common">Northern wild rice</name>
    <dbReference type="NCBI Taxonomy" id="103762"/>
    <lineage>
        <taxon>Eukaryota</taxon>
        <taxon>Viridiplantae</taxon>
        <taxon>Streptophyta</taxon>
        <taxon>Embryophyta</taxon>
        <taxon>Tracheophyta</taxon>
        <taxon>Spermatophyta</taxon>
        <taxon>Magnoliopsida</taxon>
        <taxon>Liliopsida</taxon>
        <taxon>Poales</taxon>
        <taxon>Poaceae</taxon>
        <taxon>BOP clade</taxon>
        <taxon>Oryzoideae</taxon>
        <taxon>Oryzeae</taxon>
        <taxon>Zizaniinae</taxon>
        <taxon>Zizania</taxon>
    </lineage>
</organism>
<feature type="compositionally biased region" description="Acidic residues" evidence="1">
    <location>
        <begin position="129"/>
        <end position="141"/>
    </location>
</feature>
<reference evidence="3" key="2">
    <citation type="submission" date="2021-02" db="EMBL/GenBank/DDBJ databases">
        <authorList>
            <person name="Kimball J.A."/>
            <person name="Haas M.W."/>
            <person name="Macchietto M."/>
            <person name="Kono T."/>
            <person name="Duquette J."/>
            <person name="Shao M."/>
        </authorList>
    </citation>
    <scope>NUCLEOTIDE SEQUENCE</scope>
    <source>
        <tissue evidence="3">Fresh leaf tissue</tissue>
    </source>
</reference>
<feature type="region of interest" description="Disordered" evidence="1">
    <location>
        <begin position="41"/>
        <end position="71"/>
    </location>
</feature>
<accession>A0A8J5VMS8</accession>
<evidence type="ECO:0000313" key="3">
    <source>
        <dbReference type="EMBL" id="KAG8053838.1"/>
    </source>
</evidence>
<gene>
    <name evidence="3" type="ORF">GUJ93_ZPchr0001g30984</name>
</gene>
<feature type="region of interest" description="Disordered" evidence="1">
    <location>
        <begin position="124"/>
        <end position="167"/>
    </location>
</feature>
<keyword evidence="2" id="KW-0472">Membrane</keyword>
<keyword evidence="4" id="KW-1185">Reference proteome</keyword>
<comment type="caution">
    <text evidence="3">The sequence shown here is derived from an EMBL/GenBank/DDBJ whole genome shotgun (WGS) entry which is preliminary data.</text>
</comment>
<proteinExistence type="predicted"/>
<keyword evidence="2" id="KW-0812">Transmembrane</keyword>
<dbReference type="EMBL" id="JAAALK010000288">
    <property type="protein sequence ID" value="KAG8053838.1"/>
    <property type="molecule type" value="Genomic_DNA"/>
</dbReference>
<feature type="transmembrane region" description="Helical" evidence="2">
    <location>
        <begin position="6"/>
        <end position="32"/>
    </location>
</feature>
<feature type="compositionally biased region" description="Basic residues" evidence="1">
    <location>
        <begin position="62"/>
        <end position="71"/>
    </location>
</feature>
<dbReference type="OrthoDB" id="696642at2759"/>